<feature type="domain" description="Hypervirulence associated protein TUDOR" evidence="2">
    <location>
        <begin position="17"/>
        <end position="71"/>
    </location>
</feature>
<gene>
    <name evidence="3" type="ORF">GALMADRAFT_70604</name>
</gene>
<protein>
    <recommendedName>
        <fullName evidence="2">Hypervirulence associated protein TUDOR domain-containing protein</fullName>
    </recommendedName>
</protein>
<evidence type="ECO:0000256" key="1">
    <source>
        <dbReference type="SAM" id="MobiDB-lite"/>
    </source>
</evidence>
<evidence type="ECO:0000313" key="4">
    <source>
        <dbReference type="Proteomes" id="UP000027222"/>
    </source>
</evidence>
<dbReference type="Pfam" id="PF11160">
    <property type="entry name" value="Hva1_TUDOR"/>
    <property type="match status" value="1"/>
</dbReference>
<dbReference type="OrthoDB" id="2138648at2759"/>
<dbReference type="HOGENOM" id="CLU_177181_0_1_1"/>
<dbReference type="STRING" id="685588.A0A067SUL0"/>
<feature type="region of interest" description="Disordered" evidence="1">
    <location>
        <begin position="43"/>
        <end position="77"/>
    </location>
</feature>
<accession>A0A067SUL0</accession>
<sequence>MPTDNPKDKLGHEISVGDHVYTKFRGGKREGEVEEIVKTAEEAEKAGVKNPPKILFKDQHGHQVAHNPGTLENLDKE</sequence>
<name>A0A067SUL0_GALM3</name>
<evidence type="ECO:0000313" key="3">
    <source>
        <dbReference type="EMBL" id="KDR74625.1"/>
    </source>
</evidence>
<dbReference type="EMBL" id="KL142382">
    <property type="protein sequence ID" value="KDR74625.1"/>
    <property type="molecule type" value="Genomic_DNA"/>
</dbReference>
<evidence type="ECO:0000259" key="2">
    <source>
        <dbReference type="Pfam" id="PF11160"/>
    </source>
</evidence>
<organism evidence="3 4">
    <name type="scientific">Galerina marginata (strain CBS 339.88)</name>
    <dbReference type="NCBI Taxonomy" id="685588"/>
    <lineage>
        <taxon>Eukaryota</taxon>
        <taxon>Fungi</taxon>
        <taxon>Dikarya</taxon>
        <taxon>Basidiomycota</taxon>
        <taxon>Agaricomycotina</taxon>
        <taxon>Agaricomycetes</taxon>
        <taxon>Agaricomycetidae</taxon>
        <taxon>Agaricales</taxon>
        <taxon>Agaricineae</taxon>
        <taxon>Strophariaceae</taxon>
        <taxon>Galerina</taxon>
    </lineage>
</organism>
<dbReference type="InterPro" id="IPR021331">
    <property type="entry name" value="Hva1_TUDOR"/>
</dbReference>
<dbReference type="Gene3D" id="2.30.30.1060">
    <property type="match status" value="1"/>
</dbReference>
<dbReference type="AlphaFoldDB" id="A0A067SUL0"/>
<dbReference type="Proteomes" id="UP000027222">
    <property type="component" value="Unassembled WGS sequence"/>
</dbReference>
<keyword evidence="4" id="KW-1185">Reference proteome</keyword>
<proteinExistence type="predicted"/>
<reference evidence="4" key="1">
    <citation type="journal article" date="2014" name="Proc. Natl. Acad. Sci. U.S.A.">
        <title>Extensive sampling of basidiomycete genomes demonstrates inadequacy of the white-rot/brown-rot paradigm for wood decay fungi.</title>
        <authorList>
            <person name="Riley R."/>
            <person name="Salamov A.A."/>
            <person name="Brown D.W."/>
            <person name="Nagy L.G."/>
            <person name="Floudas D."/>
            <person name="Held B.W."/>
            <person name="Levasseur A."/>
            <person name="Lombard V."/>
            <person name="Morin E."/>
            <person name="Otillar R."/>
            <person name="Lindquist E.A."/>
            <person name="Sun H."/>
            <person name="LaButti K.M."/>
            <person name="Schmutz J."/>
            <person name="Jabbour D."/>
            <person name="Luo H."/>
            <person name="Baker S.E."/>
            <person name="Pisabarro A.G."/>
            <person name="Walton J.D."/>
            <person name="Blanchette R.A."/>
            <person name="Henrissat B."/>
            <person name="Martin F."/>
            <person name="Cullen D."/>
            <person name="Hibbett D.S."/>
            <person name="Grigoriev I.V."/>
        </authorList>
    </citation>
    <scope>NUCLEOTIDE SEQUENCE [LARGE SCALE GENOMIC DNA]</scope>
    <source>
        <strain evidence="4">CBS 339.88</strain>
    </source>
</reference>